<dbReference type="InterPro" id="IPR011051">
    <property type="entry name" value="RmlC_Cupin_sf"/>
</dbReference>
<dbReference type="Gene3D" id="2.60.120.10">
    <property type="entry name" value="Jelly Rolls"/>
    <property type="match status" value="1"/>
</dbReference>
<dbReference type="InterPro" id="IPR001387">
    <property type="entry name" value="Cro/C1-type_HTH"/>
</dbReference>
<keyword evidence="1" id="KW-0238">DNA-binding</keyword>
<dbReference type="PANTHER" id="PTHR46797">
    <property type="entry name" value="HTH-TYPE TRANSCRIPTIONAL REGULATOR"/>
    <property type="match status" value="1"/>
</dbReference>
<dbReference type="GO" id="GO:0005829">
    <property type="term" value="C:cytosol"/>
    <property type="evidence" value="ECO:0007669"/>
    <property type="project" value="TreeGrafter"/>
</dbReference>
<dbReference type="InterPro" id="IPR014710">
    <property type="entry name" value="RmlC-like_jellyroll"/>
</dbReference>
<protein>
    <recommendedName>
        <fullName evidence="3">HTH cro/C1-type domain-containing protein</fullName>
    </recommendedName>
</protein>
<dbReference type="AlphaFoldDB" id="A0A370P244"/>
<dbReference type="PROSITE" id="PS50943">
    <property type="entry name" value="HTH_CROC1"/>
    <property type="match status" value="1"/>
</dbReference>
<accession>A0A370P244</accession>
<feature type="compositionally biased region" description="Basic and acidic residues" evidence="2">
    <location>
        <begin position="7"/>
        <end position="28"/>
    </location>
</feature>
<feature type="domain" description="HTH cro/C1-type" evidence="3">
    <location>
        <begin position="51"/>
        <end position="104"/>
    </location>
</feature>
<evidence type="ECO:0000256" key="1">
    <source>
        <dbReference type="ARBA" id="ARBA00023125"/>
    </source>
</evidence>
<dbReference type="SUPFAM" id="SSF51182">
    <property type="entry name" value="RmlC-like cupins"/>
    <property type="match status" value="1"/>
</dbReference>
<dbReference type="GO" id="GO:0003700">
    <property type="term" value="F:DNA-binding transcription factor activity"/>
    <property type="evidence" value="ECO:0007669"/>
    <property type="project" value="TreeGrafter"/>
</dbReference>
<evidence type="ECO:0000313" key="5">
    <source>
        <dbReference type="Proteomes" id="UP000255165"/>
    </source>
</evidence>
<dbReference type="Pfam" id="PF07883">
    <property type="entry name" value="Cupin_2"/>
    <property type="match status" value="1"/>
</dbReference>
<dbReference type="CDD" id="cd02209">
    <property type="entry name" value="cupin_XRE_C"/>
    <property type="match status" value="1"/>
</dbReference>
<dbReference type="SMART" id="SM00530">
    <property type="entry name" value="HTH_XRE"/>
    <property type="match status" value="1"/>
</dbReference>
<evidence type="ECO:0000313" key="4">
    <source>
        <dbReference type="EMBL" id="RDK11934.1"/>
    </source>
</evidence>
<dbReference type="GO" id="GO:0003677">
    <property type="term" value="F:DNA binding"/>
    <property type="evidence" value="ECO:0007669"/>
    <property type="project" value="UniProtKB-KW"/>
</dbReference>
<feature type="region of interest" description="Disordered" evidence="2">
    <location>
        <begin position="1"/>
        <end position="48"/>
    </location>
</feature>
<gene>
    <name evidence="4" type="ORF">DN412_03325</name>
</gene>
<dbReference type="InterPro" id="IPR013096">
    <property type="entry name" value="Cupin_2"/>
</dbReference>
<keyword evidence="5" id="KW-1185">Reference proteome</keyword>
<comment type="caution">
    <text evidence="4">The sequence shown here is derived from an EMBL/GenBank/DDBJ whole genome shotgun (WGS) entry which is preliminary data.</text>
</comment>
<dbReference type="InterPro" id="IPR050807">
    <property type="entry name" value="TransReg_Diox_bact_type"/>
</dbReference>
<reference evidence="4 5" key="1">
    <citation type="submission" date="2018-06" db="EMBL/GenBank/DDBJ databases">
        <authorList>
            <person name="Feng T."/>
            <person name="Jeon C.O."/>
        </authorList>
    </citation>
    <scope>NUCLEOTIDE SEQUENCE [LARGE SCALE GENOMIC DNA]</scope>
    <source>
        <strain evidence="4 5">S23</strain>
    </source>
</reference>
<name>A0A370P244_9BURK</name>
<dbReference type="CDD" id="cd00093">
    <property type="entry name" value="HTH_XRE"/>
    <property type="match status" value="1"/>
</dbReference>
<dbReference type="Gene3D" id="1.10.260.40">
    <property type="entry name" value="lambda repressor-like DNA-binding domains"/>
    <property type="match status" value="1"/>
</dbReference>
<proteinExistence type="predicted"/>
<dbReference type="InterPro" id="IPR010982">
    <property type="entry name" value="Lambda_DNA-bd_dom_sf"/>
</dbReference>
<organism evidence="4 5">
    <name type="scientific">Cupriavidus lacunae</name>
    <dbReference type="NCBI Taxonomy" id="2666307"/>
    <lineage>
        <taxon>Bacteria</taxon>
        <taxon>Pseudomonadati</taxon>
        <taxon>Pseudomonadota</taxon>
        <taxon>Betaproteobacteria</taxon>
        <taxon>Burkholderiales</taxon>
        <taxon>Burkholderiaceae</taxon>
        <taxon>Cupriavidus</taxon>
    </lineage>
</organism>
<dbReference type="SUPFAM" id="SSF47413">
    <property type="entry name" value="lambda repressor-like DNA-binding domains"/>
    <property type="match status" value="1"/>
</dbReference>
<dbReference type="Pfam" id="PF01381">
    <property type="entry name" value="HTH_3"/>
    <property type="match status" value="1"/>
</dbReference>
<sequence length="225" mass="24426">MSYRMKARTERLTQTKQTTSEHRQDKVLDGTTAPTGSRLGPAGTHPGHYARAARRRQNLTLDELAERTGLSKGHLSRFERGEKSLSIAALIRLAEALQTRVSTLLGESAGADGLHVVRAADRQVLTSSPSEGGYRYAALSRAQVDAPYEAFIVHLNAESSMNKGAYHGGEEMFFVLSGTVEIELAAHTLVLRSGDYAQFPGHIQHHVRGVDPQTSILIIVAGANE</sequence>
<dbReference type="EMBL" id="QKWJ01000002">
    <property type="protein sequence ID" value="RDK11934.1"/>
    <property type="molecule type" value="Genomic_DNA"/>
</dbReference>
<evidence type="ECO:0000259" key="3">
    <source>
        <dbReference type="PROSITE" id="PS50943"/>
    </source>
</evidence>
<dbReference type="PANTHER" id="PTHR46797:SF1">
    <property type="entry name" value="METHYLPHOSPHONATE SYNTHASE"/>
    <property type="match status" value="1"/>
</dbReference>
<dbReference type="Proteomes" id="UP000255165">
    <property type="component" value="Unassembled WGS sequence"/>
</dbReference>
<evidence type="ECO:0000256" key="2">
    <source>
        <dbReference type="SAM" id="MobiDB-lite"/>
    </source>
</evidence>